<accession>A0ABQ6ND93</accession>
<sequence>MRLFHFSEESVIDVFVPRVKANRTDMPPVVWAIDEEHQFTFFFPRDCPRIVYTRSEGLTPEEEQRFFGTTAANIVITVETGWHERIRQTTLYRYELSPESFELFDEYAGYYISKETLVPLAVKPLPDLLGLLVELGIELRFTPNLHPLREAIQQSSLRDYGIHRFQNAQADTRP</sequence>
<evidence type="ECO:0000313" key="2">
    <source>
        <dbReference type="Proteomes" id="UP001285921"/>
    </source>
</evidence>
<name>A0ABQ6ND93_9BACL</name>
<keyword evidence="2" id="KW-1185">Reference proteome</keyword>
<dbReference type="RefSeq" id="WP_127498570.1">
    <property type="nucleotide sequence ID" value="NZ_BTCL01000001.1"/>
</dbReference>
<comment type="caution">
    <text evidence="1">The sequence shown here is derived from an EMBL/GenBank/DDBJ whole genome shotgun (WGS) entry which is preliminary data.</text>
</comment>
<dbReference type="Pfam" id="PF21820">
    <property type="entry name" value="DUF6886"/>
    <property type="match status" value="1"/>
</dbReference>
<gene>
    <name evidence="1" type="ORF">PghCCS26_00680</name>
</gene>
<proteinExistence type="predicted"/>
<protein>
    <submittedName>
        <fullName evidence="1">Uncharacterized protein</fullName>
    </submittedName>
</protein>
<dbReference type="InterPro" id="IPR049253">
    <property type="entry name" value="DUF6886"/>
</dbReference>
<organism evidence="1 2">
    <name type="scientific">Paenibacillus glycanilyticus</name>
    <dbReference type="NCBI Taxonomy" id="126569"/>
    <lineage>
        <taxon>Bacteria</taxon>
        <taxon>Bacillati</taxon>
        <taxon>Bacillota</taxon>
        <taxon>Bacilli</taxon>
        <taxon>Bacillales</taxon>
        <taxon>Paenibacillaceae</taxon>
        <taxon>Paenibacillus</taxon>
    </lineage>
</organism>
<reference evidence="1 2" key="1">
    <citation type="submission" date="2023-05" db="EMBL/GenBank/DDBJ databases">
        <title>Draft genome of Paenibacillus sp. CCS26.</title>
        <authorList>
            <person name="Akita H."/>
            <person name="Shinto Y."/>
            <person name="Kimura Z."/>
        </authorList>
    </citation>
    <scope>NUCLEOTIDE SEQUENCE [LARGE SCALE GENOMIC DNA]</scope>
    <source>
        <strain evidence="1 2">CCS26</strain>
    </source>
</reference>
<evidence type="ECO:0000313" key="1">
    <source>
        <dbReference type="EMBL" id="GMK42941.1"/>
    </source>
</evidence>
<dbReference type="Proteomes" id="UP001285921">
    <property type="component" value="Unassembled WGS sequence"/>
</dbReference>
<dbReference type="EMBL" id="BTCL01000001">
    <property type="protein sequence ID" value="GMK42941.1"/>
    <property type="molecule type" value="Genomic_DNA"/>
</dbReference>